<keyword evidence="12" id="KW-0809">Transit peptide</keyword>
<dbReference type="InterPro" id="IPR011764">
    <property type="entry name" value="Biotin_carboxylation_dom"/>
</dbReference>
<keyword evidence="18" id="KW-0092">Biotin</keyword>
<evidence type="ECO:0000256" key="22">
    <source>
        <dbReference type="ARBA" id="ARBA00066043"/>
    </source>
</evidence>
<evidence type="ECO:0000256" key="9">
    <source>
        <dbReference type="ARBA" id="ARBA00022741"/>
    </source>
</evidence>
<dbReference type="PROSITE" id="PS00188">
    <property type="entry name" value="BIOTIN"/>
    <property type="match status" value="1"/>
</dbReference>
<dbReference type="GO" id="GO:0005524">
    <property type="term" value="F:ATP binding"/>
    <property type="evidence" value="ECO:0007669"/>
    <property type="project" value="UniProtKB-UniRule"/>
</dbReference>
<dbReference type="EC" id="6.4.1.3" evidence="4"/>
<dbReference type="InterPro" id="IPR005479">
    <property type="entry name" value="CPAse_ATP-bd"/>
</dbReference>
<evidence type="ECO:0000256" key="16">
    <source>
        <dbReference type="ARBA" id="ARBA00023128"/>
    </source>
</evidence>
<evidence type="ECO:0000259" key="26">
    <source>
        <dbReference type="PROSITE" id="PS50979"/>
    </source>
</evidence>
<dbReference type="NCBIfam" id="NF006367">
    <property type="entry name" value="PRK08591.1"/>
    <property type="match status" value="1"/>
</dbReference>
<dbReference type="SUPFAM" id="SSF56059">
    <property type="entry name" value="Glutathione synthetase ATP-binding domain-like"/>
    <property type="match status" value="1"/>
</dbReference>
<dbReference type="Gene3D" id="3.40.50.20">
    <property type="match status" value="1"/>
</dbReference>
<evidence type="ECO:0000256" key="21">
    <source>
        <dbReference type="ARBA" id="ARBA00049495"/>
    </source>
</evidence>
<dbReference type="Gene3D" id="3.30.1490.20">
    <property type="entry name" value="ATP-grasp fold, A domain"/>
    <property type="match status" value="1"/>
</dbReference>
<dbReference type="InterPro" id="IPR050856">
    <property type="entry name" value="Biotin_carboxylase_complex"/>
</dbReference>
<evidence type="ECO:0000256" key="18">
    <source>
        <dbReference type="ARBA" id="ARBA00023267"/>
    </source>
</evidence>
<dbReference type="SUPFAM" id="SSF51246">
    <property type="entry name" value="Rudiment single hybrid motif"/>
    <property type="match status" value="1"/>
</dbReference>
<dbReference type="SUPFAM" id="SSF51230">
    <property type="entry name" value="Single hybrid motif"/>
    <property type="match status" value="1"/>
</dbReference>
<dbReference type="Proteomes" id="UP000694427">
    <property type="component" value="Unplaced"/>
</dbReference>
<evidence type="ECO:0000256" key="2">
    <source>
        <dbReference type="ARBA" id="ARBA00004173"/>
    </source>
</evidence>
<dbReference type="Pfam" id="PF02786">
    <property type="entry name" value="CPSase_L_D2"/>
    <property type="match status" value="1"/>
</dbReference>
<dbReference type="Gene3D" id="3.30.700.30">
    <property type="match status" value="1"/>
</dbReference>
<evidence type="ECO:0000259" key="25">
    <source>
        <dbReference type="PROSITE" id="PS50975"/>
    </source>
</evidence>
<evidence type="ECO:0000259" key="24">
    <source>
        <dbReference type="PROSITE" id="PS50968"/>
    </source>
</evidence>
<feature type="domain" description="Lipoyl-binding" evidence="24">
    <location>
        <begin position="540"/>
        <end position="619"/>
    </location>
</feature>
<evidence type="ECO:0000256" key="4">
    <source>
        <dbReference type="ARBA" id="ARBA00013050"/>
    </source>
</evidence>
<comment type="subunit">
    <text evidence="22">The holoenzyme is a dodecamer composed of 6 PCCA/alpha subunits and 6 PCCB/beta subunits. Interacts (via the biotin carboxylation domain) with SIRT4. Interacts with SIRT3 and SIRT5.</text>
</comment>
<dbReference type="SMART" id="SM00878">
    <property type="entry name" value="Biotin_carb_C"/>
    <property type="match status" value="1"/>
</dbReference>
<proteinExistence type="predicted"/>
<dbReference type="InterPro" id="IPR016185">
    <property type="entry name" value="PreATP-grasp_dom_sf"/>
</dbReference>
<protein>
    <recommendedName>
        <fullName evidence="5">Propionyl-CoA carboxylase alpha chain, mitochondrial</fullName>
        <ecNumber evidence="4">6.4.1.3</ecNumber>
    </recommendedName>
    <alternativeName>
        <fullName evidence="19">Propanoyl-CoA:carbon dioxide ligase subunit alpha</fullName>
    </alternativeName>
</protein>
<dbReference type="Pfam" id="PF02785">
    <property type="entry name" value="Biotin_carb_C"/>
    <property type="match status" value="1"/>
</dbReference>
<keyword evidence="28" id="KW-1185">Reference proteome</keyword>
<dbReference type="InterPro" id="IPR005481">
    <property type="entry name" value="BC-like_N"/>
</dbReference>
<comment type="pathway">
    <text evidence="3">Metabolic intermediate metabolism; propanoyl-CoA degradation; succinyl-CoA from propanoyl-CoA: step 1/3.</text>
</comment>
<comment type="catalytic activity">
    <reaction evidence="20">
        <text>butanoyl-CoA + hydrogencarbonate + ATP = (2S)-ethylmalonyl-CoA + ADP + phosphate + H(+)</text>
        <dbReference type="Rhea" id="RHEA:59520"/>
        <dbReference type="ChEBI" id="CHEBI:15378"/>
        <dbReference type="ChEBI" id="CHEBI:17544"/>
        <dbReference type="ChEBI" id="CHEBI:30616"/>
        <dbReference type="ChEBI" id="CHEBI:43474"/>
        <dbReference type="ChEBI" id="CHEBI:57371"/>
        <dbReference type="ChEBI" id="CHEBI:60909"/>
        <dbReference type="ChEBI" id="CHEBI:456216"/>
    </reaction>
    <physiologicalReaction direction="left-to-right" evidence="20">
        <dbReference type="Rhea" id="RHEA:59521"/>
    </physiologicalReaction>
</comment>
<dbReference type="InterPro" id="IPR011761">
    <property type="entry name" value="ATP-grasp"/>
</dbReference>
<dbReference type="GO" id="GO:0016042">
    <property type="term" value="P:lipid catabolic process"/>
    <property type="evidence" value="ECO:0007669"/>
    <property type="project" value="UniProtKB-KW"/>
</dbReference>
<dbReference type="SUPFAM" id="SSF52440">
    <property type="entry name" value="PreATP-grasp domain"/>
    <property type="match status" value="1"/>
</dbReference>
<reference evidence="27" key="1">
    <citation type="submission" date="2025-08" db="UniProtKB">
        <authorList>
            <consortium name="Ensembl"/>
        </authorList>
    </citation>
    <scope>IDENTIFICATION</scope>
</reference>
<accession>A0A8C1MHS6</accession>
<evidence type="ECO:0000256" key="7">
    <source>
        <dbReference type="ARBA" id="ARBA00022598"/>
    </source>
</evidence>
<dbReference type="AlphaFoldDB" id="A0A8C1MHS6"/>
<evidence type="ECO:0000256" key="13">
    <source>
        <dbReference type="ARBA" id="ARBA00022963"/>
    </source>
</evidence>
<evidence type="ECO:0000313" key="28">
    <source>
        <dbReference type="Proteomes" id="UP000694427"/>
    </source>
</evidence>
<dbReference type="PROSITE" id="PS50979">
    <property type="entry name" value="BC"/>
    <property type="match status" value="1"/>
</dbReference>
<keyword evidence="17" id="KW-0464">Manganese</keyword>
<name>A0A8C1MHS6_CYPCA</name>
<dbReference type="PROSITE" id="PS50968">
    <property type="entry name" value="BIOTINYL_LIPOYL"/>
    <property type="match status" value="1"/>
</dbReference>
<dbReference type="InterPro" id="IPR000089">
    <property type="entry name" value="Biotin_lipoyl"/>
</dbReference>
<evidence type="ECO:0000256" key="3">
    <source>
        <dbReference type="ARBA" id="ARBA00005060"/>
    </source>
</evidence>
<evidence type="ECO:0000313" key="27">
    <source>
        <dbReference type="Ensembl" id="ENSCCRP00010076578.1"/>
    </source>
</evidence>
<comment type="subcellular location">
    <subcellularLocation>
        <location evidence="2">Mitochondrion</location>
    </subcellularLocation>
</comment>
<keyword evidence="16" id="KW-0496">Mitochondrion</keyword>
<keyword evidence="7" id="KW-0436">Ligase</keyword>
<keyword evidence="10 23" id="KW-0067">ATP-binding</keyword>
<dbReference type="FunFam" id="3.30.470.20:FF:000028">
    <property type="entry name" value="Methylcrotonoyl-CoA carboxylase subunit alpha, mitochondrial"/>
    <property type="match status" value="1"/>
</dbReference>
<comment type="cofactor">
    <cofactor evidence="1">
        <name>biotin</name>
        <dbReference type="ChEBI" id="CHEBI:57586"/>
    </cofactor>
</comment>
<evidence type="ECO:0000256" key="11">
    <source>
        <dbReference type="ARBA" id="ARBA00022842"/>
    </source>
</evidence>
<dbReference type="Ensembl" id="ENSCCRT00010084901.1">
    <property type="protein sequence ID" value="ENSCCRP00010076578.1"/>
    <property type="gene ID" value="ENSCCRG00010033108.1"/>
</dbReference>
<organism evidence="27 28">
    <name type="scientific">Cyprinus carpio</name>
    <name type="common">Common carp</name>
    <dbReference type="NCBI Taxonomy" id="7962"/>
    <lineage>
        <taxon>Eukaryota</taxon>
        <taxon>Metazoa</taxon>
        <taxon>Chordata</taxon>
        <taxon>Craniata</taxon>
        <taxon>Vertebrata</taxon>
        <taxon>Euteleostomi</taxon>
        <taxon>Actinopterygii</taxon>
        <taxon>Neopterygii</taxon>
        <taxon>Teleostei</taxon>
        <taxon>Ostariophysi</taxon>
        <taxon>Cypriniformes</taxon>
        <taxon>Cyprinidae</taxon>
        <taxon>Cyprininae</taxon>
        <taxon>Cyprinus</taxon>
    </lineage>
</organism>
<keyword evidence="15" id="KW-0443">Lipid metabolism</keyword>
<evidence type="ECO:0000256" key="12">
    <source>
        <dbReference type="ARBA" id="ARBA00022946"/>
    </source>
</evidence>
<keyword evidence="11" id="KW-0460">Magnesium</keyword>
<evidence type="ECO:0000256" key="1">
    <source>
        <dbReference type="ARBA" id="ARBA00001953"/>
    </source>
</evidence>
<dbReference type="PANTHER" id="PTHR18866">
    <property type="entry name" value="CARBOXYLASE:PYRUVATE/ACETYL-COA/PROPIONYL-COA CARBOXYLASE"/>
    <property type="match status" value="1"/>
</dbReference>
<evidence type="ECO:0000256" key="5">
    <source>
        <dbReference type="ARBA" id="ARBA00018058"/>
    </source>
</evidence>
<sequence>FPQTFDKILIANRGEIACRVIKTCKKMGIKTVAVHSDVDSSAVHVKMADEAVCVGPAPTNKSYLNMDAIMNAIKQTGAQAVHPGYGFLSENKQFAKRLAAEGVSFIGPDTHAIQAMGDKIESKLIAKAAKVNTIPGFDGVVKDAEEAVKIAGEIGYPVMIKASAGGGGKGMRIAWNDEETREGFRFSSQEAASSFGDDRLLIEKFIDNPRHIEIQVLADKHGNALWLNERECSIQRRNQKVVEEAPSTFLDPDTRRAMGEQAVSLAKAVKYSSAGTVEFLVDSKKNFYFLEMNTRLQVEHPITECITGLDLVQQMIRIAMGYKLQHKQSDIPINGWAIESRVYAEDPYKSFGLPSIGRLSQYQEPLDLRNVRVDSGIEEGSDISIYYDPMISKLVTYGKTREEALKKMEEALDNYVIRGVTHNIPLLREIIVHPRFVSGDISTKFLPEVYPDGFKGHMLTAGERRELLATAAALYVAAQLRSQKFLGDLSRQWELCVELDKGVHMLGVSRSGNNYTVSEIVENITSLVTSYKLAASLSKHMPEKVPEDTSSILRSPMPGSVVAVSVKPGDNVAEGQEICVIEAMKMQNSMTAAKAAKVKSVHCKAGDTVGEGDLLVELE</sequence>
<dbReference type="PROSITE" id="PS00866">
    <property type="entry name" value="CPSASE_1"/>
    <property type="match status" value="1"/>
</dbReference>
<evidence type="ECO:0000256" key="14">
    <source>
        <dbReference type="ARBA" id="ARBA00022990"/>
    </source>
</evidence>
<feature type="domain" description="Biotin carboxylation" evidence="26">
    <location>
        <begin position="4"/>
        <end position="451"/>
    </location>
</feature>
<evidence type="ECO:0000256" key="19">
    <source>
        <dbReference type="ARBA" id="ARBA00031557"/>
    </source>
</evidence>
<keyword evidence="6" id="KW-0597">Phosphoprotein</keyword>
<dbReference type="GO" id="GO:0046872">
    <property type="term" value="F:metal ion binding"/>
    <property type="evidence" value="ECO:0007669"/>
    <property type="project" value="UniProtKB-KW"/>
</dbReference>
<dbReference type="InterPro" id="IPR013815">
    <property type="entry name" value="ATP_grasp_subdomain_1"/>
</dbReference>
<dbReference type="FunFam" id="3.40.50.20:FF:000010">
    <property type="entry name" value="Propionyl-CoA carboxylase subunit alpha"/>
    <property type="match status" value="1"/>
</dbReference>
<dbReference type="FunFam" id="3.30.1490.20:FF:000003">
    <property type="entry name" value="acetyl-CoA carboxylase isoform X1"/>
    <property type="match status" value="1"/>
</dbReference>
<feature type="domain" description="ATP-grasp" evidence="25">
    <location>
        <begin position="123"/>
        <end position="320"/>
    </location>
</feature>
<dbReference type="Pfam" id="PF00289">
    <property type="entry name" value="Biotin_carb_N"/>
    <property type="match status" value="1"/>
</dbReference>
<dbReference type="Gene3D" id="3.30.470.20">
    <property type="entry name" value="ATP-grasp fold, B domain"/>
    <property type="match status" value="1"/>
</dbReference>
<evidence type="ECO:0000256" key="8">
    <source>
        <dbReference type="ARBA" id="ARBA00022723"/>
    </source>
</evidence>
<reference evidence="27" key="2">
    <citation type="submission" date="2025-09" db="UniProtKB">
        <authorList>
            <consortium name="Ensembl"/>
        </authorList>
    </citation>
    <scope>IDENTIFICATION</scope>
</reference>
<dbReference type="InterPro" id="IPR001882">
    <property type="entry name" value="Biotin_BS"/>
</dbReference>
<dbReference type="GO" id="GO:0005739">
    <property type="term" value="C:mitochondrion"/>
    <property type="evidence" value="ECO:0007669"/>
    <property type="project" value="UniProtKB-SubCell"/>
</dbReference>
<keyword evidence="8" id="KW-0479">Metal-binding</keyword>
<dbReference type="Gene3D" id="2.40.50.100">
    <property type="match status" value="1"/>
</dbReference>
<evidence type="ECO:0000256" key="6">
    <source>
        <dbReference type="ARBA" id="ARBA00022553"/>
    </source>
</evidence>
<evidence type="ECO:0000256" key="10">
    <source>
        <dbReference type="ARBA" id="ARBA00022840"/>
    </source>
</evidence>
<keyword evidence="14" id="KW-0007">Acetylation</keyword>
<dbReference type="Pfam" id="PF00364">
    <property type="entry name" value="Biotin_lipoyl"/>
    <property type="match status" value="1"/>
</dbReference>
<evidence type="ECO:0000256" key="17">
    <source>
        <dbReference type="ARBA" id="ARBA00023211"/>
    </source>
</evidence>
<keyword evidence="9 23" id="KW-0547">Nucleotide-binding</keyword>
<dbReference type="FunFam" id="2.40.50.100:FF:000029">
    <property type="entry name" value="propionyl-CoA carboxylase alpha chain, mitochondrial"/>
    <property type="match status" value="1"/>
</dbReference>
<dbReference type="InterPro" id="IPR011054">
    <property type="entry name" value="Rudment_hybrid_motif"/>
</dbReference>
<evidence type="ECO:0000256" key="20">
    <source>
        <dbReference type="ARBA" id="ARBA00048208"/>
    </source>
</evidence>
<dbReference type="PROSITE" id="PS50975">
    <property type="entry name" value="ATP_GRASP"/>
    <property type="match status" value="1"/>
</dbReference>
<dbReference type="PROSITE" id="PS00867">
    <property type="entry name" value="CPSASE_2"/>
    <property type="match status" value="1"/>
</dbReference>
<dbReference type="InterPro" id="IPR005482">
    <property type="entry name" value="Biotin_COase_C"/>
</dbReference>
<evidence type="ECO:0000256" key="23">
    <source>
        <dbReference type="PROSITE-ProRule" id="PRU00409"/>
    </source>
</evidence>
<comment type="catalytic activity">
    <reaction evidence="21">
        <text>propanoyl-CoA + hydrogencarbonate + ATP = (S)-methylmalonyl-CoA + ADP + phosphate + H(+)</text>
        <dbReference type="Rhea" id="RHEA:23720"/>
        <dbReference type="ChEBI" id="CHEBI:15378"/>
        <dbReference type="ChEBI" id="CHEBI:17544"/>
        <dbReference type="ChEBI" id="CHEBI:30616"/>
        <dbReference type="ChEBI" id="CHEBI:43474"/>
        <dbReference type="ChEBI" id="CHEBI:57327"/>
        <dbReference type="ChEBI" id="CHEBI:57392"/>
        <dbReference type="ChEBI" id="CHEBI:456216"/>
        <dbReference type="EC" id="6.4.1.3"/>
    </reaction>
    <physiologicalReaction direction="left-to-right" evidence="21">
        <dbReference type="Rhea" id="RHEA:23721"/>
    </physiologicalReaction>
</comment>
<keyword evidence="13" id="KW-0442">Lipid degradation</keyword>
<evidence type="ECO:0000256" key="15">
    <source>
        <dbReference type="ARBA" id="ARBA00023098"/>
    </source>
</evidence>
<dbReference type="GO" id="GO:0004658">
    <property type="term" value="F:propionyl-CoA carboxylase activity"/>
    <property type="evidence" value="ECO:0007669"/>
    <property type="project" value="UniProtKB-EC"/>
</dbReference>
<dbReference type="CDD" id="cd06850">
    <property type="entry name" value="biotinyl_domain"/>
    <property type="match status" value="1"/>
</dbReference>
<dbReference type="InterPro" id="IPR011053">
    <property type="entry name" value="Single_hybrid_motif"/>
</dbReference>
<dbReference type="PANTHER" id="PTHR18866:SF33">
    <property type="entry name" value="METHYLCROTONOYL-COA CARBOXYLASE SUBUNIT ALPHA, MITOCHONDRIAL-RELATED"/>
    <property type="match status" value="1"/>
</dbReference>